<keyword evidence="2" id="KW-1003">Cell membrane</keyword>
<evidence type="ECO:0000259" key="7">
    <source>
        <dbReference type="Pfam" id="PF00892"/>
    </source>
</evidence>
<feature type="transmembrane region" description="Helical" evidence="6">
    <location>
        <begin position="185"/>
        <end position="207"/>
    </location>
</feature>
<keyword evidence="4 6" id="KW-1133">Transmembrane helix</keyword>
<dbReference type="Proteomes" id="UP000321721">
    <property type="component" value="Unassembled WGS sequence"/>
</dbReference>
<dbReference type="OrthoDB" id="9812547at2"/>
<dbReference type="PANTHER" id="PTHR42920">
    <property type="entry name" value="OS03G0707200 PROTEIN-RELATED"/>
    <property type="match status" value="1"/>
</dbReference>
<keyword evidence="3 6" id="KW-0812">Transmembrane</keyword>
<evidence type="ECO:0000256" key="5">
    <source>
        <dbReference type="ARBA" id="ARBA00023136"/>
    </source>
</evidence>
<keyword evidence="9" id="KW-1185">Reference proteome</keyword>
<sequence length="305" mass="34332">MELLKKHTNFLPIGAIFLCCLIWGTTFSIVKGASTIIDPYLLSILRNLIAVLILGVYLFLKKDYKPFLNKTSLIYGFILGVLLGAIYVIQTTGLIFTSSNHSAFISCSAVIMAPILMYFLGWQKFTKKQVVSISIVTVGLFYLTIKSTFGEINIGDIITFVAAIICAFHLVLSGHYVRKVDFMGLIFYQFFFAFLASLIGLIISQSFQNFPPILLKQEAIFNVLYLGILGTTFCFFVTVWAQKYVSTVYTALIFSLEPLFASITNYFVLAEGFTDREYFGASLILLGLIVYSVRFRRKTKLTQAF</sequence>
<comment type="subcellular location">
    <subcellularLocation>
        <location evidence="1">Cell membrane</location>
        <topology evidence="1">Multi-pass membrane protein</topology>
    </subcellularLocation>
</comment>
<feature type="transmembrane region" description="Helical" evidence="6">
    <location>
        <begin position="102"/>
        <end position="122"/>
    </location>
</feature>
<feature type="transmembrane region" description="Helical" evidence="6">
    <location>
        <begin position="12"/>
        <end position="34"/>
    </location>
</feature>
<dbReference type="GO" id="GO:0005886">
    <property type="term" value="C:plasma membrane"/>
    <property type="evidence" value="ECO:0007669"/>
    <property type="project" value="UniProtKB-SubCell"/>
</dbReference>
<keyword evidence="5 6" id="KW-0472">Membrane</keyword>
<evidence type="ECO:0000256" key="3">
    <source>
        <dbReference type="ARBA" id="ARBA00022692"/>
    </source>
</evidence>
<feature type="transmembrane region" description="Helical" evidence="6">
    <location>
        <begin position="72"/>
        <end position="96"/>
    </location>
</feature>
<dbReference type="InterPro" id="IPR037185">
    <property type="entry name" value="EmrE-like"/>
</dbReference>
<evidence type="ECO:0000256" key="2">
    <source>
        <dbReference type="ARBA" id="ARBA00022475"/>
    </source>
</evidence>
<organism evidence="8 9">
    <name type="scientific">Vicingus serpentipes</name>
    <dbReference type="NCBI Taxonomy" id="1926625"/>
    <lineage>
        <taxon>Bacteria</taxon>
        <taxon>Pseudomonadati</taxon>
        <taxon>Bacteroidota</taxon>
        <taxon>Flavobacteriia</taxon>
        <taxon>Flavobacteriales</taxon>
        <taxon>Vicingaceae</taxon>
        <taxon>Vicingus</taxon>
    </lineage>
</organism>
<proteinExistence type="predicted"/>
<feature type="domain" description="EamA" evidence="7">
    <location>
        <begin position="154"/>
        <end position="292"/>
    </location>
</feature>
<evidence type="ECO:0000313" key="9">
    <source>
        <dbReference type="Proteomes" id="UP000321721"/>
    </source>
</evidence>
<feature type="domain" description="EamA" evidence="7">
    <location>
        <begin position="14"/>
        <end position="144"/>
    </location>
</feature>
<accession>A0A5C6RV51</accession>
<gene>
    <name evidence="8" type="ORF">FRY74_04610</name>
</gene>
<evidence type="ECO:0000313" key="8">
    <source>
        <dbReference type="EMBL" id="TXB65855.1"/>
    </source>
</evidence>
<dbReference type="PANTHER" id="PTHR42920:SF5">
    <property type="entry name" value="EAMA DOMAIN-CONTAINING PROTEIN"/>
    <property type="match status" value="1"/>
</dbReference>
<feature type="transmembrane region" description="Helical" evidence="6">
    <location>
        <begin position="278"/>
        <end position="295"/>
    </location>
</feature>
<dbReference type="RefSeq" id="WP_147099097.1">
    <property type="nucleotide sequence ID" value="NZ_VOOS01000002.1"/>
</dbReference>
<feature type="transmembrane region" description="Helical" evidence="6">
    <location>
        <begin position="219"/>
        <end position="241"/>
    </location>
</feature>
<feature type="transmembrane region" description="Helical" evidence="6">
    <location>
        <begin position="129"/>
        <end position="145"/>
    </location>
</feature>
<feature type="transmembrane region" description="Helical" evidence="6">
    <location>
        <begin position="248"/>
        <end position="266"/>
    </location>
</feature>
<feature type="transmembrane region" description="Helical" evidence="6">
    <location>
        <begin position="157"/>
        <end position="178"/>
    </location>
</feature>
<protein>
    <submittedName>
        <fullName evidence="8">DMT family transporter</fullName>
    </submittedName>
</protein>
<feature type="transmembrane region" description="Helical" evidence="6">
    <location>
        <begin position="40"/>
        <end position="60"/>
    </location>
</feature>
<dbReference type="InterPro" id="IPR051258">
    <property type="entry name" value="Diverse_Substrate_Transporter"/>
</dbReference>
<dbReference type="AlphaFoldDB" id="A0A5C6RV51"/>
<reference evidence="8 9" key="1">
    <citation type="submission" date="2019-08" db="EMBL/GenBank/DDBJ databases">
        <title>Genome of Vicingus serpentipes NCIMB 15042.</title>
        <authorList>
            <person name="Bowman J.P."/>
        </authorList>
    </citation>
    <scope>NUCLEOTIDE SEQUENCE [LARGE SCALE GENOMIC DNA]</scope>
    <source>
        <strain evidence="8 9">NCIMB 15042</strain>
    </source>
</reference>
<name>A0A5C6RV51_9FLAO</name>
<dbReference type="EMBL" id="VOOS01000002">
    <property type="protein sequence ID" value="TXB65855.1"/>
    <property type="molecule type" value="Genomic_DNA"/>
</dbReference>
<comment type="caution">
    <text evidence="8">The sequence shown here is derived from an EMBL/GenBank/DDBJ whole genome shotgun (WGS) entry which is preliminary data.</text>
</comment>
<dbReference type="Pfam" id="PF00892">
    <property type="entry name" value="EamA"/>
    <property type="match status" value="2"/>
</dbReference>
<evidence type="ECO:0000256" key="4">
    <source>
        <dbReference type="ARBA" id="ARBA00022989"/>
    </source>
</evidence>
<evidence type="ECO:0000256" key="6">
    <source>
        <dbReference type="SAM" id="Phobius"/>
    </source>
</evidence>
<dbReference type="SUPFAM" id="SSF103481">
    <property type="entry name" value="Multidrug resistance efflux transporter EmrE"/>
    <property type="match status" value="2"/>
</dbReference>
<evidence type="ECO:0000256" key="1">
    <source>
        <dbReference type="ARBA" id="ARBA00004651"/>
    </source>
</evidence>
<dbReference type="InterPro" id="IPR000620">
    <property type="entry name" value="EamA_dom"/>
</dbReference>